<evidence type="ECO:0000256" key="1">
    <source>
        <dbReference type="SAM" id="MobiDB-lite"/>
    </source>
</evidence>
<dbReference type="EMBL" id="NJHN03000029">
    <property type="protein sequence ID" value="KAH9424468.1"/>
    <property type="molecule type" value="Genomic_DNA"/>
</dbReference>
<name>A0ABQ8JPD2_DERPT</name>
<reference evidence="2 3" key="2">
    <citation type="journal article" date="2022" name="Mol. Biol. Evol.">
        <title>Comparative Genomics Reveals Insights into the Divergent Evolution of Astigmatic Mites and Household Pest Adaptations.</title>
        <authorList>
            <person name="Xiong Q."/>
            <person name="Wan A.T."/>
            <person name="Liu X."/>
            <person name="Fung C.S."/>
            <person name="Xiao X."/>
            <person name="Malainual N."/>
            <person name="Hou J."/>
            <person name="Wang L."/>
            <person name="Wang M."/>
            <person name="Yang K.Y."/>
            <person name="Cui Y."/>
            <person name="Leung E.L."/>
            <person name="Nong W."/>
            <person name="Shin S.K."/>
            <person name="Au S.W."/>
            <person name="Jeong K.Y."/>
            <person name="Chew F.T."/>
            <person name="Hui J.H."/>
            <person name="Leung T.F."/>
            <person name="Tungtrongchitr A."/>
            <person name="Zhong N."/>
            <person name="Liu Z."/>
            <person name="Tsui S.K."/>
        </authorList>
    </citation>
    <scope>NUCLEOTIDE SEQUENCE [LARGE SCALE GENOMIC DNA]</scope>
    <source>
        <strain evidence="2">Derp</strain>
    </source>
</reference>
<comment type="caution">
    <text evidence="2">The sequence shown here is derived from an EMBL/GenBank/DDBJ whole genome shotgun (WGS) entry which is preliminary data.</text>
</comment>
<dbReference type="Proteomes" id="UP000887458">
    <property type="component" value="Unassembled WGS sequence"/>
</dbReference>
<evidence type="ECO:0000313" key="2">
    <source>
        <dbReference type="EMBL" id="KAH9424468.1"/>
    </source>
</evidence>
<accession>A0ABQ8JPD2</accession>
<feature type="compositionally biased region" description="Basic and acidic residues" evidence="1">
    <location>
        <begin position="100"/>
        <end position="110"/>
    </location>
</feature>
<proteinExistence type="predicted"/>
<keyword evidence="3" id="KW-1185">Reference proteome</keyword>
<feature type="region of interest" description="Disordered" evidence="1">
    <location>
        <begin position="89"/>
        <end position="120"/>
    </location>
</feature>
<organism evidence="2 3">
    <name type="scientific">Dermatophagoides pteronyssinus</name>
    <name type="common">European house dust mite</name>
    <dbReference type="NCBI Taxonomy" id="6956"/>
    <lineage>
        <taxon>Eukaryota</taxon>
        <taxon>Metazoa</taxon>
        <taxon>Ecdysozoa</taxon>
        <taxon>Arthropoda</taxon>
        <taxon>Chelicerata</taxon>
        <taxon>Arachnida</taxon>
        <taxon>Acari</taxon>
        <taxon>Acariformes</taxon>
        <taxon>Sarcoptiformes</taxon>
        <taxon>Astigmata</taxon>
        <taxon>Psoroptidia</taxon>
        <taxon>Analgoidea</taxon>
        <taxon>Pyroglyphidae</taxon>
        <taxon>Dermatophagoidinae</taxon>
        <taxon>Dermatophagoides</taxon>
    </lineage>
</organism>
<sequence length="325" mass="38369">MLMMQNIDHWSSPSPSSTANVMAQPLDNIDNRFNDIDDNGGDIVQSRIKTKTKTKTTNDKCEIEIITSGNCLVNNNPVKPKIILHLKNRPSSLQSPMEKMQQKIEEEQRKQQQQNHQSSDEYKQQILFEFSLQLIKHMKYEFGNQLKPLIIDQIQTIQLRNYGVGDIYDLKIYGLDEIVPIKESIQMLNSLESSIWTFNQTFYVMNITANFKADINMDEKFFIKQWNLAVQIEQCKFHSQFVLDFNQQRLFTNSLRIKSFENFRLISESLTWPFNEIVSMIVRKEKHFIRQIIEEYSEKYLNMTLNNTVDMNSILEKIFNNNNQE</sequence>
<evidence type="ECO:0000313" key="3">
    <source>
        <dbReference type="Proteomes" id="UP000887458"/>
    </source>
</evidence>
<protein>
    <submittedName>
        <fullName evidence="2">Uncharacterized protein</fullName>
    </submittedName>
</protein>
<gene>
    <name evidence="2" type="ORF">DERP_004653</name>
</gene>
<reference evidence="2 3" key="1">
    <citation type="journal article" date="2018" name="J. Allergy Clin. Immunol.">
        <title>High-quality assembly of Dermatophagoides pteronyssinus genome and transcriptome reveals a wide range of novel allergens.</title>
        <authorList>
            <person name="Liu X.Y."/>
            <person name="Yang K.Y."/>
            <person name="Wang M.Q."/>
            <person name="Kwok J.S."/>
            <person name="Zeng X."/>
            <person name="Yang Z."/>
            <person name="Xiao X.J."/>
            <person name="Lau C.P."/>
            <person name="Li Y."/>
            <person name="Huang Z.M."/>
            <person name="Ba J.G."/>
            <person name="Yim A.K."/>
            <person name="Ouyang C.Y."/>
            <person name="Ngai S.M."/>
            <person name="Chan T.F."/>
            <person name="Leung E.L."/>
            <person name="Liu L."/>
            <person name="Liu Z.G."/>
            <person name="Tsui S.K."/>
        </authorList>
    </citation>
    <scope>NUCLEOTIDE SEQUENCE [LARGE SCALE GENOMIC DNA]</scope>
    <source>
        <strain evidence="2">Derp</strain>
    </source>
</reference>